<protein>
    <submittedName>
        <fullName evidence="2">Uncharacterized protein</fullName>
    </submittedName>
</protein>
<evidence type="ECO:0000313" key="2">
    <source>
        <dbReference type="EMBL" id="KAJ4465313.1"/>
    </source>
</evidence>
<evidence type="ECO:0000256" key="1">
    <source>
        <dbReference type="ARBA" id="ARBA00022679"/>
    </source>
</evidence>
<sequence>MVVTKALCLNEDTAENVELELLRLKFSLLKHQATFIDATALFFRRGRTTCKTRSITPCSVSIEYSRSREYTIWWRETERENHSSIGGDHGCCISSCLPDRAQHPLFLFPFATRYHFLQSTSFGYARLILEWQSQQLRGGQDSSRRDDGFKFLERLERQKVRVPRRHHHLGEWCQSGVPRGSWGIFGTDFGVLREGFKGRDSGLGASGADASPFVHHPSELKRTSGQAIRSQGTVRVAELVLGEEVPLTIETLKLVNNNLANSLTKLPTIAPADKQPPLNDELALIEETVTVEAPALDLTLPGYDIELKPSEKESL</sequence>
<reference evidence="2" key="2">
    <citation type="journal article" date="2023" name="Proc. Natl. Acad. Sci. U.S.A.">
        <title>A global phylogenomic analysis of the shiitake genus Lentinula.</title>
        <authorList>
            <person name="Sierra-Patev S."/>
            <person name="Min B."/>
            <person name="Naranjo-Ortiz M."/>
            <person name="Looney B."/>
            <person name="Konkel Z."/>
            <person name="Slot J.C."/>
            <person name="Sakamoto Y."/>
            <person name="Steenwyk J.L."/>
            <person name="Rokas A."/>
            <person name="Carro J."/>
            <person name="Camarero S."/>
            <person name="Ferreira P."/>
            <person name="Molpeceres G."/>
            <person name="Ruiz-Duenas F.J."/>
            <person name="Serrano A."/>
            <person name="Henrissat B."/>
            <person name="Drula E."/>
            <person name="Hughes K.W."/>
            <person name="Mata J.L."/>
            <person name="Ishikawa N.K."/>
            <person name="Vargas-Isla R."/>
            <person name="Ushijima S."/>
            <person name="Smith C.A."/>
            <person name="Donoghue J."/>
            <person name="Ahrendt S."/>
            <person name="Andreopoulos W."/>
            <person name="He G."/>
            <person name="LaButti K."/>
            <person name="Lipzen A."/>
            <person name="Ng V."/>
            <person name="Riley R."/>
            <person name="Sandor L."/>
            <person name="Barry K."/>
            <person name="Martinez A.T."/>
            <person name="Xiao Y."/>
            <person name="Gibbons J.G."/>
            <person name="Terashima K."/>
            <person name="Grigoriev I.V."/>
            <person name="Hibbett D."/>
        </authorList>
    </citation>
    <scope>NUCLEOTIDE SEQUENCE</scope>
    <source>
        <strain evidence="2">Sp2 HRB7682 ss15</strain>
    </source>
</reference>
<dbReference type="GO" id="GO:0000209">
    <property type="term" value="P:protein polyubiquitination"/>
    <property type="evidence" value="ECO:0007669"/>
    <property type="project" value="TreeGrafter"/>
</dbReference>
<proteinExistence type="predicted"/>
<evidence type="ECO:0000313" key="3">
    <source>
        <dbReference type="Proteomes" id="UP001150238"/>
    </source>
</evidence>
<dbReference type="EMBL" id="JANVFS010000052">
    <property type="protein sequence ID" value="KAJ4465313.1"/>
    <property type="molecule type" value="Genomic_DNA"/>
</dbReference>
<dbReference type="PANTHER" id="PTHR45670:SF1">
    <property type="entry name" value="E3 UBIQUITIN-PROTEIN LIGASE HECTD1"/>
    <property type="match status" value="1"/>
</dbReference>
<dbReference type="AlphaFoldDB" id="A0A9W8ZRX2"/>
<name>A0A9W8ZRX2_9AGAR</name>
<dbReference type="InterPro" id="IPR045322">
    <property type="entry name" value="HECTD1/TRIP12-like"/>
</dbReference>
<comment type="caution">
    <text evidence="2">The sequence shown here is derived from an EMBL/GenBank/DDBJ whole genome shotgun (WGS) entry which is preliminary data.</text>
</comment>
<organism evidence="2 3">
    <name type="scientific">Lentinula lateritia</name>
    <dbReference type="NCBI Taxonomy" id="40482"/>
    <lineage>
        <taxon>Eukaryota</taxon>
        <taxon>Fungi</taxon>
        <taxon>Dikarya</taxon>
        <taxon>Basidiomycota</taxon>
        <taxon>Agaricomycotina</taxon>
        <taxon>Agaricomycetes</taxon>
        <taxon>Agaricomycetidae</taxon>
        <taxon>Agaricales</taxon>
        <taxon>Marasmiineae</taxon>
        <taxon>Omphalotaceae</taxon>
        <taxon>Lentinula</taxon>
    </lineage>
</organism>
<accession>A0A9W8ZRX2</accession>
<dbReference type="GO" id="GO:0016607">
    <property type="term" value="C:nuclear speck"/>
    <property type="evidence" value="ECO:0007669"/>
    <property type="project" value="TreeGrafter"/>
</dbReference>
<gene>
    <name evidence="2" type="ORF">C8J55DRAFT_529026</name>
</gene>
<dbReference type="GO" id="GO:0061630">
    <property type="term" value="F:ubiquitin protein ligase activity"/>
    <property type="evidence" value="ECO:0007669"/>
    <property type="project" value="InterPro"/>
</dbReference>
<keyword evidence="1" id="KW-0808">Transferase</keyword>
<dbReference type="Proteomes" id="UP001150238">
    <property type="component" value="Unassembled WGS sequence"/>
</dbReference>
<reference evidence="2" key="1">
    <citation type="submission" date="2022-08" db="EMBL/GenBank/DDBJ databases">
        <authorList>
            <consortium name="DOE Joint Genome Institute"/>
            <person name="Min B."/>
            <person name="Riley R."/>
            <person name="Sierra-Patev S."/>
            <person name="Naranjo-Ortiz M."/>
            <person name="Looney B."/>
            <person name="Konkel Z."/>
            <person name="Slot J.C."/>
            <person name="Sakamoto Y."/>
            <person name="Steenwyk J.L."/>
            <person name="Rokas A."/>
            <person name="Carro J."/>
            <person name="Camarero S."/>
            <person name="Ferreira P."/>
            <person name="Molpeceres G."/>
            <person name="Ruiz-Duenas F.J."/>
            <person name="Serrano A."/>
            <person name="Henrissat B."/>
            <person name="Drula E."/>
            <person name="Hughes K.W."/>
            <person name="Mata J.L."/>
            <person name="Ishikawa N.K."/>
            <person name="Vargas-Isla R."/>
            <person name="Ushijima S."/>
            <person name="Smith C.A."/>
            <person name="Ahrendt S."/>
            <person name="Andreopoulos W."/>
            <person name="He G."/>
            <person name="Labutti K."/>
            <person name="Lipzen A."/>
            <person name="Ng V."/>
            <person name="Sandor L."/>
            <person name="Barry K."/>
            <person name="Martinez A.T."/>
            <person name="Xiao Y."/>
            <person name="Gibbons J.G."/>
            <person name="Terashima K."/>
            <person name="Hibbett D.S."/>
            <person name="Grigoriev I.V."/>
        </authorList>
    </citation>
    <scope>NUCLEOTIDE SEQUENCE</scope>
    <source>
        <strain evidence="2">Sp2 HRB7682 ss15</strain>
    </source>
</reference>
<dbReference type="GO" id="GO:0043161">
    <property type="term" value="P:proteasome-mediated ubiquitin-dependent protein catabolic process"/>
    <property type="evidence" value="ECO:0007669"/>
    <property type="project" value="TreeGrafter"/>
</dbReference>
<dbReference type="PANTHER" id="PTHR45670">
    <property type="entry name" value="E3 UBIQUITIN-PROTEIN LIGASE TRIP12"/>
    <property type="match status" value="1"/>
</dbReference>